<dbReference type="AlphaFoldDB" id="A0A552V6W9"/>
<dbReference type="InterPro" id="IPR021695">
    <property type="entry name" value="Phage_KPP10_Orf10"/>
</dbReference>
<dbReference type="Proteomes" id="UP000319424">
    <property type="component" value="Unassembled WGS sequence"/>
</dbReference>
<gene>
    <name evidence="1" type="ORF">FL857_05930</name>
</gene>
<dbReference type="NCBIfam" id="NF047581">
    <property type="entry name" value="gp105_phage_fam"/>
    <property type="match status" value="1"/>
</dbReference>
<evidence type="ECO:0000313" key="2">
    <source>
        <dbReference type="Proteomes" id="UP000319424"/>
    </source>
</evidence>
<dbReference type="OrthoDB" id="2085802at2"/>
<organism evidence="1 2">
    <name type="scientific">Criibacterium bergeronii</name>
    <dbReference type="NCBI Taxonomy" id="1871336"/>
    <lineage>
        <taxon>Bacteria</taxon>
        <taxon>Bacillati</taxon>
        <taxon>Bacillota</taxon>
        <taxon>Clostridia</taxon>
        <taxon>Peptostreptococcales</taxon>
        <taxon>Filifactoraceae</taxon>
        <taxon>Criibacterium</taxon>
    </lineage>
</organism>
<dbReference type="RefSeq" id="WP_144398153.1">
    <property type="nucleotide sequence ID" value="NZ_VJXW01000007.1"/>
</dbReference>
<accession>A0A552V6W9</accession>
<dbReference type="Pfam" id="PF11681">
    <property type="entry name" value="Phage_Tube_PhiTE"/>
    <property type="match status" value="1"/>
</dbReference>
<proteinExistence type="predicted"/>
<reference evidence="1 2" key="1">
    <citation type="submission" date="2019-07" db="EMBL/GenBank/DDBJ databases">
        <title>Criibacterium bergeronii gen. nov., sp. nov. isolated from human clinical samples.</title>
        <authorList>
            <person name="Maheux A.F."/>
            <person name="Boudreau D.K."/>
            <person name="Berube E."/>
            <person name="Brodeur S."/>
            <person name="Bernard K.A."/>
            <person name="Abed J.Y."/>
            <person name="Ducrey E."/>
            <person name="Guay E.F."/>
            <person name="Raymond F."/>
            <person name="Corbeil J."/>
            <person name="Domingo M.-C."/>
            <person name="Roy P.H."/>
            <person name="Boissinot M."/>
            <person name="Tocheva E.I."/>
            <person name="Omar R.F."/>
        </authorList>
    </citation>
    <scope>NUCLEOTIDE SEQUENCE [LARGE SCALE GENOMIC DNA]</scope>
    <source>
        <strain evidence="1 2">CCRI-24246</strain>
    </source>
</reference>
<dbReference type="EMBL" id="VJXW01000007">
    <property type="protein sequence ID" value="TRW26224.1"/>
    <property type="molecule type" value="Genomic_DNA"/>
</dbReference>
<protein>
    <submittedName>
        <fullName evidence="1">DUF3277 family protein</fullName>
    </submittedName>
</protein>
<comment type="caution">
    <text evidence="1">The sequence shown here is derived from an EMBL/GenBank/DDBJ whole genome shotgun (WGS) entry which is preliminary data.</text>
</comment>
<name>A0A552V6W9_9FIRM</name>
<evidence type="ECO:0000313" key="1">
    <source>
        <dbReference type="EMBL" id="TRW26224.1"/>
    </source>
</evidence>
<sequence length="136" mass="14813">MDKPLGYDPLKVILTYGGVAITGYADGSMIEVERSNDNAIPYIGTQGDGAFAESADKSGKITVNLMQTSPSVKYFNDMAKKKGDDASVPVSIVDMNTNALQCSGNYARILKQPKKPVDKEIKEITIEIYVMDLEIE</sequence>